<keyword evidence="4" id="KW-1185">Reference proteome</keyword>
<evidence type="ECO:0000256" key="1">
    <source>
        <dbReference type="SAM" id="SignalP"/>
    </source>
</evidence>
<proteinExistence type="predicted"/>
<dbReference type="STRING" id="1678841.TBC1_11251"/>
<evidence type="ECO:0000313" key="3">
    <source>
        <dbReference type="EMBL" id="GAP42122.1"/>
    </source>
</evidence>
<keyword evidence="1" id="KW-0732">Signal</keyword>
<organism evidence="3">
    <name type="scientific">Lentimicrobium saccharophilum</name>
    <dbReference type="NCBI Taxonomy" id="1678841"/>
    <lineage>
        <taxon>Bacteria</taxon>
        <taxon>Pseudomonadati</taxon>
        <taxon>Bacteroidota</taxon>
        <taxon>Bacteroidia</taxon>
        <taxon>Bacteroidales</taxon>
        <taxon>Lentimicrobiaceae</taxon>
        <taxon>Lentimicrobium</taxon>
    </lineage>
</organism>
<gene>
    <name evidence="3" type="ORF">TBC1_11251</name>
</gene>
<dbReference type="RefSeq" id="WP_062037349.1">
    <property type="nucleotide sequence ID" value="NZ_DF968182.1"/>
</dbReference>
<dbReference type="Proteomes" id="UP000053091">
    <property type="component" value="Unassembled WGS sequence"/>
</dbReference>
<feature type="chain" id="PRO_5006633052" evidence="1">
    <location>
        <begin position="24"/>
        <end position="208"/>
    </location>
</feature>
<feature type="signal peptide" evidence="1">
    <location>
        <begin position="1"/>
        <end position="23"/>
    </location>
</feature>
<protein>
    <submittedName>
        <fullName evidence="3">Outer membrane protein beta-barrel domain</fullName>
    </submittedName>
</protein>
<name>A0A0S7BNQ2_9BACT</name>
<reference evidence="3" key="1">
    <citation type="journal article" date="2015" name="Genome Announc.">
        <title>Draft Genome Sequence of Bacteroidales Strain TBC1, a Novel Isolate from a Methanogenic Wastewater Treatment System.</title>
        <authorList>
            <person name="Tourlousse D.M."/>
            <person name="Matsuura N."/>
            <person name="Sun L."/>
            <person name="Toyonaga M."/>
            <person name="Kuroda K."/>
            <person name="Ohashi A."/>
            <person name="Cruz R."/>
            <person name="Yamaguchi T."/>
            <person name="Sekiguchi Y."/>
        </authorList>
    </citation>
    <scope>NUCLEOTIDE SEQUENCE [LARGE SCALE GENOMIC DNA]</scope>
    <source>
        <strain evidence="3">TBC1</strain>
    </source>
</reference>
<dbReference type="Pfam" id="PF13568">
    <property type="entry name" value="OMP_b-brl_2"/>
    <property type="match status" value="1"/>
</dbReference>
<evidence type="ECO:0000259" key="2">
    <source>
        <dbReference type="Pfam" id="PF13568"/>
    </source>
</evidence>
<dbReference type="InterPro" id="IPR025665">
    <property type="entry name" value="Beta-barrel_OMP_2"/>
</dbReference>
<dbReference type="AlphaFoldDB" id="A0A0S7BNQ2"/>
<accession>A0A0S7BNQ2</accession>
<sequence>MKTKILTLAIITMATILTVPVNAQVSFGTRHGLAISTLAKTGDLYDNDEMLFSYTGGIFITAPVKGVFAIQPELNYICKGRSNETTEFIESSYQSRYHYLQVPVLARFNTNLSMTENAKVYFNAGPYISALLKSQNKPDGSSEWKDDDYDEVGKDPDLGIILGMGVTFPVNRLTLQADLRYDMGLAKLSYQPEDYHTKALSLTIGILF</sequence>
<feature type="domain" description="Outer membrane protein beta-barrel" evidence="2">
    <location>
        <begin position="24"/>
        <end position="188"/>
    </location>
</feature>
<dbReference type="EMBL" id="DF968182">
    <property type="protein sequence ID" value="GAP42122.1"/>
    <property type="molecule type" value="Genomic_DNA"/>
</dbReference>
<evidence type="ECO:0000313" key="4">
    <source>
        <dbReference type="Proteomes" id="UP000053091"/>
    </source>
</evidence>